<dbReference type="AlphaFoldDB" id="F3QN95"/>
<feature type="region of interest" description="Disordered" evidence="1">
    <location>
        <begin position="109"/>
        <end position="133"/>
    </location>
</feature>
<evidence type="ECO:0000256" key="1">
    <source>
        <dbReference type="SAM" id="MobiDB-lite"/>
    </source>
</evidence>
<feature type="non-terminal residue" evidence="2">
    <location>
        <position position="1"/>
    </location>
</feature>
<dbReference type="EMBL" id="AFBP01000091">
    <property type="protein sequence ID" value="EGG51073.1"/>
    <property type="molecule type" value="Genomic_DNA"/>
</dbReference>
<keyword evidence="3" id="KW-1185">Reference proteome</keyword>
<gene>
    <name evidence="2" type="ORF">HMPREF9439_02426</name>
</gene>
<evidence type="ECO:0000313" key="3">
    <source>
        <dbReference type="Proteomes" id="UP000005156"/>
    </source>
</evidence>
<organism evidence="2 3">
    <name type="scientific">Parasutterella excrementihominis YIT 11859</name>
    <dbReference type="NCBI Taxonomy" id="762966"/>
    <lineage>
        <taxon>Bacteria</taxon>
        <taxon>Pseudomonadati</taxon>
        <taxon>Pseudomonadota</taxon>
        <taxon>Betaproteobacteria</taxon>
        <taxon>Burkholderiales</taxon>
        <taxon>Sutterellaceae</taxon>
        <taxon>Parasutterella</taxon>
    </lineage>
</organism>
<proteinExistence type="predicted"/>
<sequence>RVEDAFATLKDRLGCNRIRCSDNKALQGKTFVQFIATGLSLMVRSRIRCYMKENKKAGKLNLVYESDAKILQVLNNVMQTRFNHGYYFDEVAGKKIKYFEALGVGVPGAGPETPEDVQEEPEAETLLGTDIEI</sequence>
<evidence type="ECO:0000313" key="2">
    <source>
        <dbReference type="EMBL" id="EGG51073.1"/>
    </source>
</evidence>
<dbReference type="HOGENOM" id="CLU_1911086_0_0_4"/>
<evidence type="ECO:0008006" key="4">
    <source>
        <dbReference type="Google" id="ProtNLM"/>
    </source>
</evidence>
<dbReference type="Proteomes" id="UP000005156">
    <property type="component" value="Unassembled WGS sequence"/>
</dbReference>
<protein>
    <recommendedName>
        <fullName evidence="4">Transposase</fullName>
    </recommendedName>
</protein>
<name>F3QN95_9BURK</name>
<feature type="compositionally biased region" description="Acidic residues" evidence="1">
    <location>
        <begin position="113"/>
        <end position="123"/>
    </location>
</feature>
<dbReference type="eggNOG" id="ENOG5033X7X">
    <property type="taxonomic scope" value="Bacteria"/>
</dbReference>
<comment type="caution">
    <text evidence="2">The sequence shown here is derived from an EMBL/GenBank/DDBJ whole genome shotgun (WGS) entry which is preliminary data.</text>
</comment>
<accession>F3QN95</accession>
<reference evidence="2 3" key="1">
    <citation type="submission" date="2011-02" db="EMBL/GenBank/DDBJ databases">
        <authorList>
            <person name="Weinstock G."/>
            <person name="Sodergren E."/>
            <person name="Clifton S."/>
            <person name="Fulton L."/>
            <person name="Fulton B."/>
            <person name="Courtney L."/>
            <person name="Fronick C."/>
            <person name="Harrison M."/>
            <person name="Strong C."/>
            <person name="Farmer C."/>
            <person name="Delahaunty K."/>
            <person name="Markovic C."/>
            <person name="Hall O."/>
            <person name="Minx P."/>
            <person name="Tomlinson C."/>
            <person name="Mitreva M."/>
            <person name="Hou S."/>
            <person name="Chen J."/>
            <person name="Wollam A."/>
            <person name="Pepin K.H."/>
            <person name="Johnson M."/>
            <person name="Bhonagiri V."/>
            <person name="Zhang X."/>
            <person name="Suruliraj S."/>
            <person name="Warren W."/>
            <person name="Chinwalla A."/>
            <person name="Mardis E.R."/>
            <person name="Wilson R.K."/>
        </authorList>
    </citation>
    <scope>NUCLEOTIDE SEQUENCE [LARGE SCALE GENOMIC DNA]</scope>
    <source>
        <strain evidence="2 3">YIT 11859</strain>
    </source>
</reference>